<comment type="caution">
    <text evidence="1">The sequence shown here is derived from an EMBL/GenBank/DDBJ whole genome shotgun (WGS) entry which is preliminary data.</text>
</comment>
<organism evidence="1">
    <name type="scientific">Tanacetum cinerariifolium</name>
    <name type="common">Dalmatian daisy</name>
    <name type="synonym">Chrysanthemum cinerariifolium</name>
    <dbReference type="NCBI Taxonomy" id="118510"/>
    <lineage>
        <taxon>Eukaryota</taxon>
        <taxon>Viridiplantae</taxon>
        <taxon>Streptophyta</taxon>
        <taxon>Embryophyta</taxon>
        <taxon>Tracheophyta</taxon>
        <taxon>Spermatophyta</taxon>
        <taxon>Magnoliopsida</taxon>
        <taxon>eudicotyledons</taxon>
        <taxon>Gunneridae</taxon>
        <taxon>Pentapetalae</taxon>
        <taxon>asterids</taxon>
        <taxon>campanulids</taxon>
        <taxon>Asterales</taxon>
        <taxon>Asteraceae</taxon>
        <taxon>Asteroideae</taxon>
        <taxon>Anthemideae</taxon>
        <taxon>Anthemidinae</taxon>
        <taxon>Tanacetum</taxon>
    </lineage>
</organism>
<accession>A0A699IUW0</accession>
<dbReference type="EMBL" id="BKCJ010336329">
    <property type="protein sequence ID" value="GEZ87909.1"/>
    <property type="molecule type" value="Genomic_DNA"/>
</dbReference>
<proteinExistence type="predicted"/>
<protein>
    <submittedName>
        <fullName evidence="1">Uncharacterized protein</fullName>
    </submittedName>
</protein>
<dbReference type="AlphaFoldDB" id="A0A699IUW0"/>
<gene>
    <name evidence="1" type="ORF">Tci_559882</name>
</gene>
<name>A0A699IUW0_TANCI</name>
<sequence length="121" mass="13540">MHGLQSSRVKHNESHWVQVAANTILVRSETLRTRSMLLQDVPDTHKEDQDNGSLNTDLTMAIEVTFAQTWREELEPFGKFSSTNSALGFSNPSRHGERSLRFPLGIRNLVGGESFASSLLD</sequence>
<evidence type="ECO:0000313" key="1">
    <source>
        <dbReference type="EMBL" id="GEZ87909.1"/>
    </source>
</evidence>
<reference evidence="1" key="1">
    <citation type="journal article" date="2019" name="Sci. Rep.">
        <title>Draft genome of Tanacetum cinerariifolium, the natural source of mosquito coil.</title>
        <authorList>
            <person name="Yamashiro T."/>
            <person name="Shiraishi A."/>
            <person name="Satake H."/>
            <person name="Nakayama K."/>
        </authorList>
    </citation>
    <scope>NUCLEOTIDE SEQUENCE</scope>
</reference>